<organism evidence="1">
    <name type="scientific">Siphoviridae sp. ctJ0s2</name>
    <dbReference type="NCBI Taxonomy" id="2827834"/>
    <lineage>
        <taxon>Viruses</taxon>
        <taxon>Duplodnaviria</taxon>
        <taxon>Heunggongvirae</taxon>
        <taxon>Uroviricota</taxon>
        <taxon>Caudoviricetes</taxon>
    </lineage>
</organism>
<name>A0A8S5TE37_9CAUD</name>
<proteinExistence type="predicted"/>
<evidence type="ECO:0000313" key="1">
    <source>
        <dbReference type="EMBL" id="DAF61573.1"/>
    </source>
</evidence>
<reference evidence="1" key="1">
    <citation type="journal article" date="2021" name="Proc. Natl. Acad. Sci. U.S.A.">
        <title>A Catalog of Tens of Thousands of Viruses from Human Metagenomes Reveals Hidden Associations with Chronic Diseases.</title>
        <authorList>
            <person name="Tisza M.J."/>
            <person name="Buck C.B."/>
        </authorList>
    </citation>
    <scope>NUCLEOTIDE SEQUENCE</scope>
    <source>
        <strain evidence="1">CtJ0s2</strain>
    </source>
</reference>
<protein>
    <submittedName>
        <fullName evidence="1">Putative XkdM-like protein</fullName>
    </submittedName>
</protein>
<accession>A0A8S5TE37</accession>
<dbReference type="EMBL" id="BK032813">
    <property type="protein sequence ID" value="DAF61573.1"/>
    <property type="molecule type" value="Genomic_DNA"/>
</dbReference>
<sequence>MVNTREYEWADISLVVAGRDIKGFRGVKYSEKQEKEALYAKGNKAHCIQAGNIAYEGELTLTQSEYETLRLAMGGSILSGSLSMVVAYGNPSKGDVMVTDALSGCEFTEDATEWKQGDKYQEKSLPFVFLSKKSV</sequence>